<name>A0A5J5BVL7_9ASTE</name>
<evidence type="ECO:0000313" key="1">
    <source>
        <dbReference type="EMBL" id="KAA8547143.1"/>
    </source>
</evidence>
<organism evidence="1 2">
    <name type="scientific">Nyssa sinensis</name>
    <dbReference type="NCBI Taxonomy" id="561372"/>
    <lineage>
        <taxon>Eukaryota</taxon>
        <taxon>Viridiplantae</taxon>
        <taxon>Streptophyta</taxon>
        <taxon>Embryophyta</taxon>
        <taxon>Tracheophyta</taxon>
        <taxon>Spermatophyta</taxon>
        <taxon>Magnoliopsida</taxon>
        <taxon>eudicotyledons</taxon>
        <taxon>Gunneridae</taxon>
        <taxon>Pentapetalae</taxon>
        <taxon>asterids</taxon>
        <taxon>Cornales</taxon>
        <taxon>Nyssaceae</taxon>
        <taxon>Nyssa</taxon>
    </lineage>
</organism>
<dbReference type="PANTHER" id="PTHR47303">
    <property type="match status" value="1"/>
</dbReference>
<dbReference type="Gene3D" id="1.25.40.20">
    <property type="entry name" value="Ankyrin repeat-containing domain"/>
    <property type="match status" value="1"/>
</dbReference>
<proteinExistence type="predicted"/>
<sequence>MRRWYTKICGSKKAIEGCRNYPDKDRSNLTRDSLSVHLQVPTTMASSAAHDDEGHQQLHDDIVQGNWERAISFLKRNPKAIEDRITEDKDTPLISAVKRGVKIHFLEKLVEQMSSGQLELANAMRSTALHAAAVRGNTKAARLFVKKNPSLPNIRNSGGSLPLHLAALRGKREMTYYLWKVTSDREKKGKLFEASSLIHRMINARFYDLALRLLESHPVLVYEPEYHLKIMVQDPSAFRSGLRFNIWQNLICFCFRKSSWYAGLDEILEKGEEMNLEEYLGPWGVFRHYKRLVYF</sequence>
<dbReference type="AlphaFoldDB" id="A0A5J5BVL7"/>
<dbReference type="Proteomes" id="UP000325577">
    <property type="component" value="Linkage Group LG1"/>
</dbReference>
<dbReference type="InterPro" id="IPR036770">
    <property type="entry name" value="Ankyrin_rpt-contain_sf"/>
</dbReference>
<dbReference type="EMBL" id="CM018032">
    <property type="protein sequence ID" value="KAA8547143.1"/>
    <property type="molecule type" value="Genomic_DNA"/>
</dbReference>
<keyword evidence="2" id="KW-1185">Reference proteome</keyword>
<evidence type="ECO:0000313" key="2">
    <source>
        <dbReference type="Proteomes" id="UP000325577"/>
    </source>
</evidence>
<dbReference type="Pfam" id="PF12796">
    <property type="entry name" value="Ank_2"/>
    <property type="match status" value="1"/>
</dbReference>
<accession>A0A5J5BVL7</accession>
<dbReference type="SUPFAM" id="SSF48403">
    <property type="entry name" value="Ankyrin repeat"/>
    <property type="match status" value="1"/>
</dbReference>
<dbReference type="OrthoDB" id="1925304at2759"/>
<dbReference type="InterPro" id="IPR002110">
    <property type="entry name" value="Ankyrin_rpt"/>
</dbReference>
<protein>
    <submittedName>
        <fullName evidence="1">Uncharacterized protein</fullName>
    </submittedName>
</protein>
<gene>
    <name evidence="1" type="ORF">F0562_003591</name>
</gene>
<reference evidence="1 2" key="1">
    <citation type="submission" date="2019-09" db="EMBL/GenBank/DDBJ databases">
        <title>A chromosome-level genome assembly of the Chinese tupelo Nyssa sinensis.</title>
        <authorList>
            <person name="Yang X."/>
            <person name="Kang M."/>
            <person name="Yang Y."/>
            <person name="Xiong H."/>
            <person name="Wang M."/>
            <person name="Zhang Z."/>
            <person name="Wang Z."/>
            <person name="Wu H."/>
            <person name="Ma T."/>
            <person name="Liu J."/>
            <person name="Xi Z."/>
        </authorList>
    </citation>
    <scope>NUCLEOTIDE SEQUENCE [LARGE SCALE GENOMIC DNA]</scope>
    <source>
        <strain evidence="1">J267</strain>
        <tissue evidence="1">Leaf</tissue>
    </source>
</reference>
<dbReference type="SMART" id="SM00248">
    <property type="entry name" value="ANK"/>
    <property type="match status" value="3"/>
</dbReference>
<dbReference type="PANTHER" id="PTHR47303:SF1">
    <property type="entry name" value="NF-KAPPA-B INHIBITOR BETA"/>
    <property type="match status" value="1"/>
</dbReference>